<dbReference type="InterPro" id="IPR051534">
    <property type="entry name" value="CBASS_pafABC_assoc_protein"/>
</dbReference>
<feature type="domain" description="WCX" evidence="2">
    <location>
        <begin position="222"/>
        <end position="294"/>
    </location>
</feature>
<comment type="caution">
    <text evidence="3">The sequence shown here is derived from an EMBL/GenBank/DDBJ whole genome shotgun (WGS) entry which is preliminary data.</text>
</comment>
<dbReference type="Pfam" id="PF25583">
    <property type="entry name" value="WCX"/>
    <property type="match status" value="1"/>
</dbReference>
<dbReference type="PROSITE" id="PS52050">
    <property type="entry name" value="WYL"/>
    <property type="match status" value="1"/>
</dbReference>
<dbReference type="PANTHER" id="PTHR34580">
    <property type="match status" value="1"/>
</dbReference>
<keyword evidence="4" id="KW-1185">Reference proteome</keyword>
<organism evidence="3 4">
    <name type="scientific">Qingrenia yutianensis</name>
    <dbReference type="NCBI Taxonomy" id="2763676"/>
    <lineage>
        <taxon>Bacteria</taxon>
        <taxon>Bacillati</taxon>
        <taxon>Bacillota</taxon>
        <taxon>Clostridia</taxon>
        <taxon>Eubacteriales</taxon>
        <taxon>Oscillospiraceae</taxon>
        <taxon>Qingrenia</taxon>
    </lineage>
</organism>
<evidence type="ECO:0000259" key="2">
    <source>
        <dbReference type="Pfam" id="PF25583"/>
    </source>
</evidence>
<dbReference type="InterPro" id="IPR057727">
    <property type="entry name" value="WCX_dom"/>
</dbReference>
<feature type="domain" description="WYL" evidence="1">
    <location>
        <begin position="114"/>
        <end position="188"/>
    </location>
</feature>
<reference evidence="3" key="1">
    <citation type="submission" date="2020-08" db="EMBL/GenBank/DDBJ databases">
        <title>Genome public.</title>
        <authorList>
            <person name="Liu C."/>
            <person name="Sun Q."/>
        </authorList>
    </citation>
    <scope>NUCLEOTIDE SEQUENCE</scope>
    <source>
        <strain evidence="3">NSJ-50</strain>
    </source>
</reference>
<evidence type="ECO:0000313" key="3">
    <source>
        <dbReference type="EMBL" id="MBC8597119.1"/>
    </source>
</evidence>
<accession>A0A926IT70</accession>
<proteinExistence type="predicted"/>
<dbReference type="EMBL" id="JACRTE010000014">
    <property type="protein sequence ID" value="MBC8597119.1"/>
    <property type="molecule type" value="Genomic_DNA"/>
</dbReference>
<protein>
    <submittedName>
        <fullName evidence="3">WYL domain-containing protein</fullName>
    </submittedName>
</protein>
<sequence length="301" mass="34191">MTQILDYLALCGIYAERKSVYSDICELEHFGLDIISRKGKNAGYALASRTFETAQLKLLCDAVNASRFVTEKKSRELIGKIGGLTSRHNARELNRQLYMTERVKSGNETIYYNVDTLHGAVFAKKKVAFKYFEYNVQKNKVYRNGGAEYVVSPYALTFSDENYYLVSHYEKHGNLTNFRVDKMENIRILSEDAEDISKVTPENFKLSSYTKRLFGMFAGAEVSVKIRCENSLVNAVIDRFGRDIPVLPDGDSHFIATVNVADSPTFFAWVFTFGGKMKIVSPENIAQKFLSAVKDVEKIYE</sequence>
<gene>
    <name evidence="3" type="ORF">H8706_09595</name>
</gene>
<dbReference type="Pfam" id="PF13280">
    <property type="entry name" value="WYL"/>
    <property type="match status" value="1"/>
</dbReference>
<dbReference type="AlphaFoldDB" id="A0A926IT70"/>
<evidence type="ECO:0000259" key="1">
    <source>
        <dbReference type="Pfam" id="PF13280"/>
    </source>
</evidence>
<name>A0A926IT70_9FIRM</name>
<dbReference type="InterPro" id="IPR026881">
    <property type="entry name" value="WYL_dom"/>
</dbReference>
<evidence type="ECO:0000313" key="4">
    <source>
        <dbReference type="Proteomes" id="UP000647416"/>
    </source>
</evidence>
<dbReference type="PANTHER" id="PTHR34580:SF1">
    <property type="entry name" value="PROTEIN PAFC"/>
    <property type="match status" value="1"/>
</dbReference>
<dbReference type="Proteomes" id="UP000647416">
    <property type="component" value="Unassembled WGS sequence"/>
</dbReference>